<organism evidence="11 12">
    <name type="scientific">Zygotorulaspora mrakii</name>
    <name type="common">Zygosaccharomyces mrakii</name>
    <dbReference type="NCBI Taxonomy" id="42260"/>
    <lineage>
        <taxon>Eukaryota</taxon>
        <taxon>Fungi</taxon>
        <taxon>Dikarya</taxon>
        <taxon>Ascomycota</taxon>
        <taxon>Saccharomycotina</taxon>
        <taxon>Saccharomycetes</taxon>
        <taxon>Saccharomycetales</taxon>
        <taxon>Saccharomycetaceae</taxon>
        <taxon>Zygotorulaspora</taxon>
    </lineage>
</organism>
<evidence type="ECO:0000256" key="9">
    <source>
        <dbReference type="ARBA" id="ARBA00023328"/>
    </source>
</evidence>
<dbReference type="Pfam" id="PF05859">
    <property type="entry name" value="Mis12"/>
    <property type="match status" value="1"/>
</dbReference>
<dbReference type="Proteomes" id="UP000509704">
    <property type="component" value="Chromosome 5"/>
</dbReference>
<protein>
    <submittedName>
        <fullName evidence="11">Uncharacterized protein</fullName>
    </submittedName>
</protein>
<dbReference type="AlphaFoldDB" id="A0A7H9B482"/>
<keyword evidence="6" id="KW-0995">Kinetochore</keyword>
<gene>
    <name evidence="11" type="ORF">HG535_0E02580</name>
</gene>
<sequence length="280" mass="32241">MSAPTIESTVMLTEHLQYPAVSLIDDIINAVNEIMYKCTAAMEKYLLEKHEVNSKDYTAEIKIGIAKLETLLEHSVDKNFDKLELYVLRNVLRIPQELLNTNTFRLKYQRDLVIADESQQQESVEQLKQKVQQIEEAFATHKQLRLRITQAKRLHNKVQELKQCLTKLFEGRNPEIQTVFNSLSPIDDSLKLITSQLRQMYLDSEEYGSMEKINDLNDGTDAKQRLGSRSLYIETRAQLILNTLQSDKVDNLINSKARDTITIASNTDLNIEEPDLSVLK</sequence>
<keyword evidence="7 10" id="KW-0175">Coiled coil</keyword>
<keyword evidence="8" id="KW-0131">Cell cycle</keyword>
<evidence type="ECO:0000256" key="6">
    <source>
        <dbReference type="ARBA" id="ARBA00022838"/>
    </source>
</evidence>
<feature type="coiled-coil region" evidence="10">
    <location>
        <begin position="117"/>
        <end position="144"/>
    </location>
</feature>
<evidence type="ECO:0000256" key="10">
    <source>
        <dbReference type="SAM" id="Coils"/>
    </source>
</evidence>
<dbReference type="EMBL" id="CP058608">
    <property type="protein sequence ID" value="QLG73174.1"/>
    <property type="molecule type" value="Genomic_DNA"/>
</dbReference>
<dbReference type="InterPro" id="IPR008685">
    <property type="entry name" value="Centromere_Mis12"/>
</dbReference>
<dbReference type="GO" id="GO:0051301">
    <property type="term" value="P:cell division"/>
    <property type="evidence" value="ECO:0007669"/>
    <property type="project" value="UniProtKB-KW"/>
</dbReference>
<dbReference type="GO" id="GO:0000444">
    <property type="term" value="C:MIS12/MIND type complex"/>
    <property type="evidence" value="ECO:0007669"/>
    <property type="project" value="TreeGrafter"/>
</dbReference>
<dbReference type="RefSeq" id="XP_037144901.1">
    <property type="nucleotide sequence ID" value="XM_037289006.1"/>
</dbReference>
<proteinExistence type="inferred from homology"/>
<evidence type="ECO:0000313" key="11">
    <source>
        <dbReference type="EMBL" id="QLG73174.1"/>
    </source>
</evidence>
<evidence type="ECO:0000256" key="1">
    <source>
        <dbReference type="ARBA" id="ARBA00004629"/>
    </source>
</evidence>
<dbReference type="GO" id="GO:0005634">
    <property type="term" value="C:nucleus"/>
    <property type="evidence" value="ECO:0007669"/>
    <property type="project" value="InterPro"/>
</dbReference>
<keyword evidence="9" id="KW-0137">Centromere</keyword>
<evidence type="ECO:0000256" key="5">
    <source>
        <dbReference type="ARBA" id="ARBA00022776"/>
    </source>
</evidence>
<dbReference type="GO" id="GO:0051382">
    <property type="term" value="P:kinetochore assembly"/>
    <property type="evidence" value="ECO:0007669"/>
    <property type="project" value="TreeGrafter"/>
</dbReference>
<dbReference type="OrthoDB" id="1884855at2759"/>
<evidence type="ECO:0000256" key="7">
    <source>
        <dbReference type="ARBA" id="ARBA00023054"/>
    </source>
</evidence>
<evidence type="ECO:0000256" key="8">
    <source>
        <dbReference type="ARBA" id="ARBA00023306"/>
    </source>
</evidence>
<keyword evidence="5" id="KW-0498">Mitosis</keyword>
<comment type="subcellular location">
    <subcellularLocation>
        <location evidence="1">Chromosome</location>
        <location evidence="1">Centromere</location>
        <location evidence="1">Kinetochore</location>
    </subcellularLocation>
</comment>
<accession>A0A7H9B482</accession>
<evidence type="ECO:0000256" key="4">
    <source>
        <dbReference type="ARBA" id="ARBA00022618"/>
    </source>
</evidence>
<name>A0A7H9B482_ZYGMR</name>
<evidence type="ECO:0000256" key="3">
    <source>
        <dbReference type="ARBA" id="ARBA00022454"/>
    </source>
</evidence>
<dbReference type="GeneID" id="59236916"/>
<keyword evidence="3" id="KW-0158">Chromosome</keyword>
<evidence type="ECO:0000313" key="12">
    <source>
        <dbReference type="Proteomes" id="UP000509704"/>
    </source>
</evidence>
<comment type="similarity">
    <text evidence="2">Belongs to the mis12 family.</text>
</comment>
<keyword evidence="12" id="KW-1185">Reference proteome</keyword>
<dbReference type="GO" id="GO:0000070">
    <property type="term" value="P:mitotic sister chromatid segregation"/>
    <property type="evidence" value="ECO:0007669"/>
    <property type="project" value="TreeGrafter"/>
</dbReference>
<evidence type="ECO:0000256" key="2">
    <source>
        <dbReference type="ARBA" id="ARBA00008643"/>
    </source>
</evidence>
<dbReference type="PANTHER" id="PTHR14527:SF2">
    <property type="entry name" value="PROTEIN MIS12 HOMOLOG"/>
    <property type="match status" value="1"/>
</dbReference>
<dbReference type="PANTHER" id="PTHR14527">
    <property type="entry name" value="PROTEIN MIS12 HOMOLOG"/>
    <property type="match status" value="1"/>
</dbReference>
<dbReference type="KEGG" id="zmk:HG535_0E02580"/>
<keyword evidence="4" id="KW-0132">Cell division</keyword>
<reference evidence="11 12" key="1">
    <citation type="submission" date="2020-07" db="EMBL/GenBank/DDBJ databases">
        <title>The yeast mating-type switching endonuclease HO is a domesticated member of an unorthodox homing genetic element family.</title>
        <authorList>
            <person name="Coughlan A.Y."/>
            <person name="Lombardi L."/>
            <person name="Braun-Galleani S."/>
            <person name="Martos A.R."/>
            <person name="Galeote V."/>
            <person name="Bigey F."/>
            <person name="Dequin S."/>
            <person name="Byrne K.P."/>
            <person name="Wolfe K.H."/>
        </authorList>
    </citation>
    <scope>NUCLEOTIDE SEQUENCE [LARGE SCALE GENOMIC DNA]</scope>
    <source>
        <strain evidence="11 12">NRRL Y-6702</strain>
    </source>
</reference>